<dbReference type="RefSeq" id="XP_027104826.2">
    <property type="nucleotide sequence ID" value="XM_027249025.2"/>
</dbReference>
<reference evidence="1" key="1">
    <citation type="journal article" date="2025" name="Foods">
        <title>Unveiling the Microbial Signatures of Arabica Coffee Cherries: Insights into Ripeness Specific Diversity, Functional Traits, and Implications for Quality and Safety.</title>
        <authorList>
            <consortium name="RefSeq"/>
            <person name="Tenea G.N."/>
            <person name="Cifuentes V."/>
            <person name="Reyes P."/>
            <person name="Cevallos-Vallejos M."/>
        </authorList>
    </citation>
    <scope>NUCLEOTIDE SEQUENCE [LARGE SCALE GENOMIC DNA]</scope>
</reference>
<dbReference type="RefSeq" id="XP_071930217.1">
    <property type="nucleotide sequence ID" value="XM_072074116.1"/>
</dbReference>
<evidence type="ECO:0000313" key="1">
    <source>
        <dbReference type="Proteomes" id="UP001652660"/>
    </source>
</evidence>
<reference evidence="2 3" key="2">
    <citation type="submission" date="2025-05" db="UniProtKB">
        <authorList>
            <consortium name="RefSeq"/>
        </authorList>
    </citation>
    <scope>IDENTIFICATION</scope>
    <source>
        <tissue evidence="2 3">Leaves</tissue>
    </source>
</reference>
<name>A0A6P6VQ86_COFAR</name>
<dbReference type="Proteomes" id="UP001652660">
    <property type="component" value="Chromosome 2c"/>
</dbReference>
<evidence type="ECO:0000313" key="4">
    <source>
        <dbReference type="RefSeq" id="XP_071930217.1"/>
    </source>
</evidence>
<organism evidence="1 3">
    <name type="scientific">Coffea arabica</name>
    <name type="common">Arabian coffee</name>
    <dbReference type="NCBI Taxonomy" id="13443"/>
    <lineage>
        <taxon>Eukaryota</taxon>
        <taxon>Viridiplantae</taxon>
        <taxon>Streptophyta</taxon>
        <taxon>Embryophyta</taxon>
        <taxon>Tracheophyta</taxon>
        <taxon>Spermatophyta</taxon>
        <taxon>Magnoliopsida</taxon>
        <taxon>eudicotyledons</taxon>
        <taxon>Gunneridae</taxon>
        <taxon>Pentapetalae</taxon>
        <taxon>asterids</taxon>
        <taxon>lamiids</taxon>
        <taxon>Gentianales</taxon>
        <taxon>Rubiaceae</taxon>
        <taxon>Ixoroideae</taxon>
        <taxon>Gardenieae complex</taxon>
        <taxon>Bertiereae - Coffeeae clade</taxon>
        <taxon>Coffeeae</taxon>
        <taxon>Coffea</taxon>
    </lineage>
</organism>
<evidence type="ECO:0000313" key="2">
    <source>
        <dbReference type="RefSeq" id="XP_027104822.2"/>
    </source>
</evidence>
<evidence type="ECO:0000313" key="5">
    <source>
        <dbReference type="RefSeq" id="XP_071930218.1"/>
    </source>
</evidence>
<dbReference type="RefSeq" id="XP_027104822.2">
    <property type="nucleotide sequence ID" value="XM_027249021.2"/>
</dbReference>
<accession>A0A6P6VQ86</accession>
<accession>A0A6P6VSA0</accession>
<dbReference type="GeneID" id="113725706"/>
<dbReference type="RefSeq" id="XP_071930218.1">
    <property type="nucleotide sequence ID" value="XM_072074117.1"/>
</dbReference>
<proteinExistence type="predicted"/>
<sequence>MAKKWYLSDTEDEDILVAMDRSYIDPFQEHIEKLIAVDKKDDLVDFIRSQVDKLIEDFNRNGSRLAYSILYKCVHSSALNCAAALLEEETDLTQYFKLPGLNLLHTAADALSLKMTRYFLKFGMRADEKATGIHTHGCQMLLPIDFAVQSVRRRVFWTQEQSLYRLIFRLVPQGMYGPRQTMKLLMHEISSSEASEIICRYATEGKIIELASLLIASSEGHLTVDNLYMPGNDASGYRITLRQYIVKKIVALTNDVCDLELMESNKLAECREMQNSMMSILMLLEIFLRTGHRIAWEASESSYFYSPTRNAVANLLASSGFELTGEDASYLRGRPRLFDELCSRVKNFFPDGMPLLDSFERVADIGWCETDSEYDELLPLHKAVDRLRSDIITSHWKQNESIFELIIVLCLPEMKERLEAVDLFAQKVDKINQLACFYAKEGKLIELAIIFIISWEKAMDPIKLKINGDSSERSMTFRQFINSEMAQAIDLGYRLIGRITKEEEELSKFCKQRKEAMISALPLVGIF</sequence>
<protein>
    <submittedName>
        <fullName evidence="2 3">Uncharacterized protein isoform X1</fullName>
    </submittedName>
</protein>
<dbReference type="AlphaFoldDB" id="A0A6P6VQ86"/>
<keyword evidence="1" id="KW-1185">Reference proteome</keyword>
<gene>
    <name evidence="2 3 4 5" type="primary">LOC113725706</name>
</gene>
<dbReference type="OrthoDB" id="673776at2759"/>
<evidence type="ECO:0000313" key="3">
    <source>
        <dbReference type="RefSeq" id="XP_027104826.2"/>
    </source>
</evidence>